<name>A0A518HSU5_9BACT</name>
<protein>
    <submittedName>
        <fullName evidence="2">Multifunctional conjugation protein TraI</fullName>
    </submittedName>
</protein>
<dbReference type="OrthoDB" id="1826980at2"/>
<dbReference type="Gene3D" id="2.30.30.940">
    <property type="match status" value="1"/>
</dbReference>
<dbReference type="KEGG" id="snep:Enr13x_37660"/>
<dbReference type="SUPFAM" id="SSF52540">
    <property type="entry name" value="P-loop containing nucleoside triphosphate hydrolases"/>
    <property type="match status" value="2"/>
</dbReference>
<gene>
    <name evidence="2" type="primary">traI_3</name>
    <name evidence="2" type="ORF">Enr13x_37660</name>
</gene>
<keyword evidence="3" id="KW-1185">Reference proteome</keyword>
<evidence type="ECO:0000313" key="3">
    <source>
        <dbReference type="Proteomes" id="UP000319004"/>
    </source>
</evidence>
<dbReference type="Pfam" id="PF08751">
    <property type="entry name" value="TrwC"/>
    <property type="match status" value="1"/>
</dbReference>
<dbReference type="CDD" id="cd18809">
    <property type="entry name" value="SF1_C_RecD"/>
    <property type="match status" value="1"/>
</dbReference>
<dbReference type="NCBIfam" id="TIGR02686">
    <property type="entry name" value="relax_trwC"/>
    <property type="match status" value="1"/>
</dbReference>
<dbReference type="Pfam" id="PF13604">
    <property type="entry name" value="AAA_30"/>
    <property type="match status" value="1"/>
</dbReference>
<dbReference type="NCBIfam" id="NF041492">
    <property type="entry name" value="MobF"/>
    <property type="match status" value="1"/>
</dbReference>
<dbReference type="InterPro" id="IPR014059">
    <property type="entry name" value="TraI/TrwC_relax"/>
</dbReference>
<feature type="domain" description="TrwC relaxase" evidence="1">
    <location>
        <begin position="14"/>
        <end position="302"/>
    </location>
</feature>
<accession>A0A518HSU5</accession>
<dbReference type="InterPro" id="IPR014862">
    <property type="entry name" value="TrwC"/>
</dbReference>
<dbReference type="AlphaFoldDB" id="A0A518HSU5"/>
<evidence type="ECO:0000259" key="1">
    <source>
        <dbReference type="Pfam" id="PF08751"/>
    </source>
</evidence>
<dbReference type="InterPro" id="IPR027417">
    <property type="entry name" value="P-loop_NTPase"/>
</dbReference>
<dbReference type="RefSeq" id="WP_145388305.1">
    <property type="nucleotide sequence ID" value="NZ_CP037423.1"/>
</dbReference>
<dbReference type="Proteomes" id="UP000319004">
    <property type="component" value="Chromosome"/>
</dbReference>
<dbReference type="SUPFAM" id="SSF55464">
    <property type="entry name" value="Origin of replication-binding domain, RBD-like"/>
    <property type="match status" value="1"/>
</dbReference>
<dbReference type="Gene3D" id="3.40.50.300">
    <property type="entry name" value="P-loop containing nucleotide triphosphate hydrolases"/>
    <property type="match status" value="2"/>
</dbReference>
<reference evidence="2 3" key="1">
    <citation type="submission" date="2019-03" db="EMBL/GenBank/DDBJ databases">
        <title>Deep-cultivation of Planctomycetes and their phenomic and genomic characterization uncovers novel biology.</title>
        <authorList>
            <person name="Wiegand S."/>
            <person name="Jogler M."/>
            <person name="Boedeker C."/>
            <person name="Pinto D."/>
            <person name="Vollmers J."/>
            <person name="Rivas-Marin E."/>
            <person name="Kohn T."/>
            <person name="Peeters S.H."/>
            <person name="Heuer A."/>
            <person name="Rast P."/>
            <person name="Oberbeckmann S."/>
            <person name="Bunk B."/>
            <person name="Jeske O."/>
            <person name="Meyerdierks A."/>
            <person name="Storesund J.E."/>
            <person name="Kallscheuer N."/>
            <person name="Luecker S."/>
            <person name="Lage O.M."/>
            <person name="Pohl T."/>
            <person name="Merkel B.J."/>
            <person name="Hornburger P."/>
            <person name="Mueller R.-W."/>
            <person name="Bruemmer F."/>
            <person name="Labrenz M."/>
            <person name="Spormann A.M."/>
            <person name="Op den Camp H."/>
            <person name="Overmann J."/>
            <person name="Amann R."/>
            <person name="Jetten M.S.M."/>
            <person name="Mascher T."/>
            <person name="Medema M.H."/>
            <person name="Devos D.P."/>
            <person name="Kaster A.-K."/>
            <person name="Ovreas L."/>
            <person name="Rohde M."/>
            <person name="Galperin M.Y."/>
            <person name="Jogler C."/>
        </authorList>
    </citation>
    <scope>NUCLEOTIDE SEQUENCE [LARGE SCALE GENOMIC DNA]</scope>
    <source>
        <strain evidence="2 3">Enr13</strain>
    </source>
</reference>
<dbReference type="CDD" id="cd17933">
    <property type="entry name" value="DEXSc_RecD-like"/>
    <property type="match status" value="1"/>
</dbReference>
<proteinExistence type="predicted"/>
<dbReference type="EMBL" id="CP037423">
    <property type="protein sequence ID" value="QDV43906.1"/>
    <property type="molecule type" value="Genomic_DNA"/>
</dbReference>
<sequence>MLSIKLIGGSSTEVNYYANLGDAENHDYYSEDGSRPGVYFGAGARKLGLEGEEVSPETFKNLLEGLSPDGKERLVQQRKKGQIKRRAGFDLTFSMSKSYSLAWSQADRETRTELDRRARSALNRTLEFIEEMFGKTRRGKDGVRVEDGKLTFAVFSHDTARGIPGEVPDVNRHFHAVLANVAMREDGSSGAVDARPLFHRRSKMMLGAMFRAELSKELESMGLGTHRAERDGKKASWFELDCVPESLIQASSKRRGEIQKWLRDRGLTGAKAAELAALRTREGKEKWSQEELFTAWRELAKEHGFTREVLDSAIGQAREFVQGRELESSVNAALESLMKSKARFTEIELLESAAVEVQCRGLGINEIRSGVEALLTTSNEIVRLEDDQSGARTFTTREMLELEKRMIGCAQRLNGKHGHAVAPEFVTDILNDYQTLREEQCEAVRFMLSDSDIACVNGVAGSGKTFMLGVARQAWETAGYQVLGTALAAKAARGLEDGSGIQSIHIHKLLRDIEKGEAKLDEKSVVVLDESGMVGTRQMEKLLSVAESAGAKLVLIGDCKQLQAIDAGAAFRGIAEEIGYTSLEEIIRQREVWSRKMVKDLRDGRAEDALSELHSRGGLFIGSDRDEAKKRLVEDWREYAIEKRELKETLVFAGTNIEVRELNRLLQAERKASGEPGEASIEVDGMELFLGDRVMVTRNNNLLCVRNGTLAEVVSIEGEVVSLRLDDGFTVEVDTKDFSHLTLGYAMSVHKGQGVTCENSLIMTGDSMTDREMSYVEGSRAKTVTMLYADELSSGQMAELASRMNVSRQAELAYEYEIG</sequence>
<evidence type="ECO:0000313" key="2">
    <source>
        <dbReference type="EMBL" id="QDV43906.1"/>
    </source>
</evidence>
<organism evidence="2 3">
    <name type="scientific">Stieleria neptunia</name>
    <dbReference type="NCBI Taxonomy" id="2527979"/>
    <lineage>
        <taxon>Bacteria</taxon>
        <taxon>Pseudomonadati</taxon>
        <taxon>Planctomycetota</taxon>
        <taxon>Planctomycetia</taxon>
        <taxon>Pirellulales</taxon>
        <taxon>Pirellulaceae</taxon>
        <taxon>Stieleria</taxon>
    </lineage>
</organism>